<dbReference type="KEGG" id="chu:CHU_0367"/>
<feature type="transmembrane region" description="Helical" evidence="4">
    <location>
        <begin position="59"/>
        <end position="80"/>
    </location>
</feature>
<feature type="transmembrane region" description="Helical" evidence="4">
    <location>
        <begin position="295"/>
        <end position="312"/>
    </location>
</feature>
<dbReference type="SUPFAM" id="SSF103473">
    <property type="entry name" value="MFS general substrate transporter"/>
    <property type="match status" value="1"/>
</dbReference>
<feature type="transmembrane region" description="Helical" evidence="4">
    <location>
        <begin position="265"/>
        <end position="283"/>
    </location>
</feature>
<reference evidence="6 7" key="1">
    <citation type="journal article" date="2007" name="Appl. Environ. Microbiol.">
        <title>Genome sequence of the cellulolytic gliding bacterium Cytophaga hutchinsonii.</title>
        <authorList>
            <person name="Xie G."/>
            <person name="Bruce D.C."/>
            <person name="Challacombe J.F."/>
            <person name="Chertkov O."/>
            <person name="Detter J.C."/>
            <person name="Gilna P."/>
            <person name="Han C.S."/>
            <person name="Lucas S."/>
            <person name="Misra M."/>
            <person name="Myers G.L."/>
            <person name="Richardson P."/>
            <person name="Tapia R."/>
            <person name="Thayer N."/>
            <person name="Thompson L.S."/>
            <person name="Brettin T.S."/>
            <person name="Henrissat B."/>
            <person name="Wilson D.B."/>
            <person name="McBride M.J."/>
        </authorList>
    </citation>
    <scope>NUCLEOTIDE SEQUENCE [LARGE SCALE GENOMIC DNA]</scope>
    <source>
        <strain evidence="7">ATCC 33406 / DSM 1761 / CIP 103989 / NBRC 15051 / NCIMB 9469 / D465</strain>
    </source>
</reference>
<sequence length="412" mass="44806">MENEQEVAERQVSQTIQTTVYPILFAISGAHLLNDLIQQSIPLMYPVFKQSLNLSFTEIGLITFVLNFTASLLQPAIGLYTDVKPKPYSLPIGMCFTLVGIIFLSVATNFYLILASVCVVGIGSAILHPESSRVAYMASGGSKKRGLAQSIFQIGGNTGSAIAPLVVAWLIAPKGQQGIIYLTAFALFAIIIQSRVSVWYKNYLSSRSKKTTSIGDTHNLSRNKVISALTILVVLIFSKFVYVSSITSYYTFYLDKTFGLTVEQSQFYLFMFLVSMAIGTFLGGPLSDRFNRKHVIWFSILGTAPFALLLPYANLFWSGILCVMIGLILSSAFSVILVYAQELMPGKIGMVSGLFFGLAFGMGGIGSAILGYVADQTSIDVAFRIASVLPLLGLVAGFLPNLKKEIEAVKSM</sequence>
<dbReference type="AlphaFoldDB" id="A0A6N4SN07"/>
<dbReference type="Gene3D" id="1.20.1250.20">
    <property type="entry name" value="MFS general substrate transporter like domains"/>
    <property type="match status" value="2"/>
</dbReference>
<gene>
    <name evidence="6" type="ordered locus">CHU_0367</name>
</gene>
<feature type="transmembrane region" description="Helical" evidence="4">
    <location>
        <begin position="178"/>
        <end position="200"/>
    </location>
</feature>
<proteinExistence type="predicted"/>
<name>A0A6N4SN07_CYTH3</name>
<feature type="transmembrane region" description="Helical" evidence="4">
    <location>
        <begin position="110"/>
        <end position="129"/>
    </location>
</feature>
<feature type="transmembrane region" description="Helical" evidence="4">
    <location>
        <begin position="150"/>
        <end position="172"/>
    </location>
</feature>
<keyword evidence="7" id="KW-1185">Reference proteome</keyword>
<feature type="transmembrane region" description="Helical" evidence="4">
    <location>
        <begin position="381"/>
        <end position="402"/>
    </location>
</feature>
<evidence type="ECO:0000313" key="7">
    <source>
        <dbReference type="Proteomes" id="UP000001822"/>
    </source>
</evidence>
<feature type="transmembrane region" description="Helical" evidence="4">
    <location>
        <begin position="318"/>
        <end position="339"/>
    </location>
</feature>
<dbReference type="RefSeq" id="WP_011583773.1">
    <property type="nucleotide sequence ID" value="NC_008255.1"/>
</dbReference>
<dbReference type="Pfam" id="PF07690">
    <property type="entry name" value="MFS_1"/>
    <property type="match status" value="1"/>
</dbReference>
<accession>A0A6N4SN07</accession>
<evidence type="ECO:0000256" key="1">
    <source>
        <dbReference type="ARBA" id="ARBA00022692"/>
    </source>
</evidence>
<evidence type="ECO:0000313" key="6">
    <source>
        <dbReference type="EMBL" id="ABG57657.1"/>
    </source>
</evidence>
<feature type="transmembrane region" description="Helical" evidence="4">
    <location>
        <begin position="351"/>
        <end position="375"/>
    </location>
</feature>
<feature type="transmembrane region" description="Helical" evidence="4">
    <location>
        <begin position="87"/>
        <end position="104"/>
    </location>
</feature>
<dbReference type="CDD" id="cd17478">
    <property type="entry name" value="MFS_FsR"/>
    <property type="match status" value="1"/>
</dbReference>
<keyword evidence="3 4" id="KW-0472">Membrane</keyword>
<evidence type="ECO:0000259" key="5">
    <source>
        <dbReference type="PROSITE" id="PS50850"/>
    </source>
</evidence>
<dbReference type="Proteomes" id="UP000001822">
    <property type="component" value="Chromosome"/>
</dbReference>
<evidence type="ECO:0000256" key="2">
    <source>
        <dbReference type="ARBA" id="ARBA00022989"/>
    </source>
</evidence>
<protein>
    <submittedName>
        <fullName evidence="6">Possible permease</fullName>
    </submittedName>
</protein>
<evidence type="ECO:0000256" key="4">
    <source>
        <dbReference type="SAM" id="Phobius"/>
    </source>
</evidence>
<dbReference type="OrthoDB" id="9770492at2"/>
<keyword evidence="1 4" id="KW-0812">Transmembrane</keyword>
<feature type="transmembrane region" description="Helical" evidence="4">
    <location>
        <begin position="225"/>
        <end position="245"/>
    </location>
</feature>
<dbReference type="GO" id="GO:0022857">
    <property type="term" value="F:transmembrane transporter activity"/>
    <property type="evidence" value="ECO:0007669"/>
    <property type="project" value="InterPro"/>
</dbReference>
<dbReference type="EMBL" id="CP000383">
    <property type="protein sequence ID" value="ABG57657.1"/>
    <property type="molecule type" value="Genomic_DNA"/>
</dbReference>
<dbReference type="InterPro" id="IPR020846">
    <property type="entry name" value="MFS_dom"/>
</dbReference>
<organism evidence="6 7">
    <name type="scientific">Cytophaga hutchinsonii (strain ATCC 33406 / DSM 1761 / CIP 103989 / NBRC 15051 / NCIMB 9469 / D465)</name>
    <dbReference type="NCBI Taxonomy" id="269798"/>
    <lineage>
        <taxon>Bacteria</taxon>
        <taxon>Pseudomonadati</taxon>
        <taxon>Bacteroidota</taxon>
        <taxon>Cytophagia</taxon>
        <taxon>Cytophagales</taxon>
        <taxon>Cytophagaceae</taxon>
        <taxon>Cytophaga</taxon>
    </lineage>
</organism>
<dbReference type="PANTHER" id="PTHR43129:SF1">
    <property type="entry name" value="FOSMIDOMYCIN RESISTANCE PROTEIN"/>
    <property type="match status" value="1"/>
</dbReference>
<evidence type="ECO:0000256" key="3">
    <source>
        <dbReference type="ARBA" id="ARBA00023136"/>
    </source>
</evidence>
<dbReference type="InterPro" id="IPR036259">
    <property type="entry name" value="MFS_trans_sf"/>
</dbReference>
<feature type="domain" description="Major facilitator superfamily (MFS) profile" evidence="5">
    <location>
        <begin position="23"/>
        <end position="405"/>
    </location>
</feature>
<dbReference type="GO" id="GO:0005886">
    <property type="term" value="C:plasma membrane"/>
    <property type="evidence" value="ECO:0007669"/>
    <property type="project" value="TreeGrafter"/>
</dbReference>
<dbReference type="InterPro" id="IPR011701">
    <property type="entry name" value="MFS"/>
</dbReference>
<dbReference type="PANTHER" id="PTHR43129">
    <property type="entry name" value="FOSMIDOMYCIN RESISTANCE PROTEIN"/>
    <property type="match status" value="1"/>
</dbReference>
<keyword evidence="2 4" id="KW-1133">Transmembrane helix</keyword>
<dbReference type="PROSITE" id="PS50850">
    <property type="entry name" value="MFS"/>
    <property type="match status" value="1"/>
</dbReference>